<reference evidence="10" key="1">
    <citation type="submission" date="2025-08" db="UniProtKB">
        <authorList>
            <consortium name="Ensembl"/>
        </authorList>
    </citation>
    <scope>IDENTIFICATION</scope>
</reference>
<dbReference type="GO" id="GO:0031267">
    <property type="term" value="F:small GTPase binding"/>
    <property type="evidence" value="ECO:0007669"/>
    <property type="project" value="InterPro"/>
</dbReference>
<evidence type="ECO:0000256" key="7">
    <source>
        <dbReference type="ARBA" id="ARBA00023242"/>
    </source>
</evidence>
<reference evidence="10" key="2">
    <citation type="submission" date="2025-09" db="UniProtKB">
        <authorList>
            <consortium name="Ensembl"/>
        </authorList>
    </citation>
    <scope>IDENTIFICATION</scope>
</reference>
<dbReference type="GO" id="GO:0006606">
    <property type="term" value="P:protein import into nucleus"/>
    <property type="evidence" value="ECO:0007669"/>
    <property type="project" value="TreeGrafter"/>
</dbReference>
<dbReference type="GO" id="GO:0005829">
    <property type="term" value="C:cytosol"/>
    <property type="evidence" value="ECO:0007669"/>
    <property type="project" value="TreeGrafter"/>
</dbReference>
<keyword evidence="5" id="KW-0963">Cytoplasm</keyword>
<dbReference type="PANTHER" id="PTHR10997">
    <property type="entry name" value="IMPORTIN-7, 8, 11"/>
    <property type="match status" value="1"/>
</dbReference>
<dbReference type="Ensembl" id="ENSEBUT00000005458.1">
    <property type="protein sequence ID" value="ENSEBUP00000005020.1"/>
    <property type="gene ID" value="ENSEBUG00000003477.1"/>
</dbReference>
<organism evidence="10 11">
    <name type="scientific">Eptatretus burgeri</name>
    <name type="common">Inshore hagfish</name>
    <dbReference type="NCBI Taxonomy" id="7764"/>
    <lineage>
        <taxon>Eukaryota</taxon>
        <taxon>Metazoa</taxon>
        <taxon>Chordata</taxon>
        <taxon>Craniata</taxon>
        <taxon>Vertebrata</taxon>
        <taxon>Cyclostomata</taxon>
        <taxon>Myxini</taxon>
        <taxon>Myxiniformes</taxon>
        <taxon>Myxinidae</taxon>
        <taxon>Eptatretinae</taxon>
        <taxon>Eptatretus</taxon>
    </lineage>
</organism>
<dbReference type="InterPro" id="IPR058669">
    <property type="entry name" value="TPR_IPO7/11-like"/>
</dbReference>
<evidence type="ECO:0000313" key="11">
    <source>
        <dbReference type="Proteomes" id="UP000694388"/>
    </source>
</evidence>
<feature type="compositionally biased region" description="Acidic residues" evidence="8">
    <location>
        <begin position="927"/>
        <end position="946"/>
    </location>
</feature>
<dbReference type="OMA" id="MVMSMNK"/>
<dbReference type="AlphaFoldDB" id="A0A8C4NB04"/>
<proteinExistence type="inferred from homology"/>
<evidence type="ECO:0000256" key="3">
    <source>
        <dbReference type="ARBA" id="ARBA00007991"/>
    </source>
</evidence>
<keyword evidence="7" id="KW-0539">Nucleus</keyword>
<dbReference type="Proteomes" id="UP000694388">
    <property type="component" value="Unplaced"/>
</dbReference>
<evidence type="ECO:0000313" key="10">
    <source>
        <dbReference type="Ensembl" id="ENSEBUP00000005020.1"/>
    </source>
</evidence>
<evidence type="ECO:0000256" key="1">
    <source>
        <dbReference type="ARBA" id="ARBA00004123"/>
    </source>
</evidence>
<evidence type="ECO:0000259" key="9">
    <source>
        <dbReference type="PROSITE" id="PS50166"/>
    </source>
</evidence>
<dbReference type="GeneTree" id="ENSGT00940000154666"/>
<accession>A0A8C4NB04</accession>
<protein>
    <submittedName>
        <fullName evidence="10">Importin 7</fullName>
    </submittedName>
</protein>
<evidence type="ECO:0000256" key="5">
    <source>
        <dbReference type="ARBA" id="ARBA00022490"/>
    </source>
</evidence>
<dbReference type="Pfam" id="PF25758">
    <property type="entry name" value="TPR_IPO11"/>
    <property type="match status" value="1"/>
</dbReference>
<keyword evidence="11" id="KW-1185">Reference proteome</keyword>
<dbReference type="SUPFAM" id="SSF48371">
    <property type="entry name" value="ARM repeat"/>
    <property type="match status" value="1"/>
</dbReference>
<dbReference type="InterPro" id="IPR011989">
    <property type="entry name" value="ARM-like"/>
</dbReference>
<comment type="similarity">
    <text evidence="3">Belongs to the importin beta family.</text>
</comment>
<dbReference type="GO" id="GO:0005635">
    <property type="term" value="C:nuclear envelope"/>
    <property type="evidence" value="ECO:0007669"/>
    <property type="project" value="TreeGrafter"/>
</dbReference>
<keyword evidence="6" id="KW-0653">Protein transport</keyword>
<dbReference type="Gene3D" id="1.25.10.10">
    <property type="entry name" value="Leucine-rich Repeat Variant"/>
    <property type="match status" value="1"/>
</dbReference>
<feature type="region of interest" description="Disordered" evidence="8">
    <location>
        <begin position="925"/>
        <end position="958"/>
    </location>
</feature>
<dbReference type="Pfam" id="PF08506">
    <property type="entry name" value="Cse1"/>
    <property type="match status" value="1"/>
</dbReference>
<name>A0A8C4NB04_EPTBU</name>
<dbReference type="PROSITE" id="PS50166">
    <property type="entry name" value="IMPORTIN_B_NT"/>
    <property type="match status" value="1"/>
</dbReference>
<dbReference type="InterPro" id="IPR001494">
    <property type="entry name" value="Importin-beta_N"/>
</dbReference>
<dbReference type="Pfam" id="PF03810">
    <property type="entry name" value="IBN_N"/>
    <property type="match status" value="1"/>
</dbReference>
<dbReference type="PANTHER" id="PTHR10997:SF18">
    <property type="entry name" value="D-IMPORTIN 7_RANBP7"/>
    <property type="match status" value="1"/>
</dbReference>
<dbReference type="InterPro" id="IPR013713">
    <property type="entry name" value="XPO2_central"/>
</dbReference>
<feature type="domain" description="Importin N-terminal" evidence="9">
    <location>
        <begin position="22"/>
        <end position="101"/>
    </location>
</feature>
<dbReference type="InterPro" id="IPR016024">
    <property type="entry name" value="ARM-type_fold"/>
</dbReference>
<comment type="subcellular location">
    <subcellularLocation>
        <location evidence="2">Cytoplasm</location>
    </subcellularLocation>
    <subcellularLocation>
        <location evidence="1">Nucleus</location>
    </subcellularLocation>
</comment>
<evidence type="ECO:0000256" key="2">
    <source>
        <dbReference type="ARBA" id="ARBA00004496"/>
    </source>
</evidence>
<dbReference type="SMART" id="SM00913">
    <property type="entry name" value="IBN_N"/>
    <property type="match status" value="1"/>
</dbReference>
<evidence type="ECO:0000256" key="6">
    <source>
        <dbReference type="ARBA" id="ARBA00022927"/>
    </source>
</evidence>
<sequence length="1041" mass="119781">MDPTRIVDALRGTMDPQLRQAAETELNQIYKIISFAPTLLQIVMTEQLDKCVRQAGVIYLKNMITHFWPEREAPHGEIMPFNIHENDRQKIRDQIMEAVIEAPELIRVQLTTCVGRIIKHDYPGRWTAVVDKINYFLQKQSSAYWLGALLCLHQLVKAYEYKKATDRAPIVEPMRHLLPVLQQILTQLLPDASQYTVHLQKIILKIFYALVKFTFPLDLLTQQNLTPWMELFRTIANRDIPQETLQVEEEDRPSLVWWKCKKWALHILARLFDRYGSPGNVTKEYNEFANFFLKTYATGIQQVLLKLVEQHRQKQFVAPRVLQQSLNFLNTGVGHSITWKNLKPHVQTLVQDVIFPLMCYSDEDEILWQEDAYEYIRIKFDVFEDYGSPATAAQTLLYSSTKKRKEVLQKTMEFCYKVLTSPSTNPRQIDGTLHMIGQLANLLLKRNLYKYQMEGLLQRHVFPLFSSELGYLRARACCTMHYFCKVRFRNSANLHMVLHHIQNCLVKDQEMPVKVEAAIALQALICCHDEAKEAMRPHVRQVLQEMLHIVRETENEDLTNVVQNMICKYGDDVTPIAVEMTHDLAMTFTKVTQSGEDDENCDEKALTAMGILSTIDTILSVVDDHKEITQQLEGICLQVICTVLQQHAIEFYEEILSLAYSLTCQVVSSHMWQLLPVIYDVFQQNGLENFADLMPLLHNYVTVDTDTLLSNPRNLEIIYSMCKKVLSSEVEEDIECFAAKMLEVIILQCRGRGIDQVIPLFVETALERLSREVSSSELRTMCLQIVIAALYYNPPLVIGTLEGVRPPSSTESITGHFVSRWIDDTDCFLGIHDRKLCVLGLCVLMEMQQRPEPVTRAACQLVPALLLLLQGLRRAYASRSEGEEESDDEEEDDDEVDIATEELASDEDEINETDQQYLEMLAREAGEDNEEDYEDDPDHEEDESPLEEYTTPIDSEDSGIDEYQTFKAVLQVLEERDPAWHGALTAHLSVEQCRQVQELFSFADQRMAAAESKRIEKQGGYQFQAHVVPTSFNFTTHPGIN</sequence>
<evidence type="ECO:0000256" key="4">
    <source>
        <dbReference type="ARBA" id="ARBA00022448"/>
    </source>
</evidence>
<dbReference type="FunFam" id="1.25.10.10:FF:000053">
    <property type="entry name" value="Importin 7"/>
    <property type="match status" value="1"/>
</dbReference>
<evidence type="ECO:0000256" key="8">
    <source>
        <dbReference type="SAM" id="MobiDB-lite"/>
    </source>
</evidence>
<keyword evidence="4" id="KW-0813">Transport</keyword>